<dbReference type="InterPro" id="IPR012337">
    <property type="entry name" value="RNaseH-like_sf"/>
</dbReference>
<dbReference type="OrthoDB" id="3253907at2759"/>
<dbReference type="InterPro" id="IPR036397">
    <property type="entry name" value="RNaseH_sf"/>
</dbReference>
<accession>A0A4Y2AUB7</accession>
<feature type="domain" description="RNase H type-1" evidence="1">
    <location>
        <begin position="111"/>
        <end position="238"/>
    </location>
</feature>
<dbReference type="GO" id="GO:0003676">
    <property type="term" value="F:nucleic acid binding"/>
    <property type="evidence" value="ECO:0007669"/>
    <property type="project" value="InterPro"/>
</dbReference>
<reference evidence="2 3" key="1">
    <citation type="journal article" date="2019" name="Sci. Rep.">
        <title>Orb-weaving spider Araneus ventricosus genome elucidates the spidroin gene catalogue.</title>
        <authorList>
            <person name="Kono N."/>
            <person name="Nakamura H."/>
            <person name="Ohtoshi R."/>
            <person name="Moran D.A.P."/>
            <person name="Shinohara A."/>
            <person name="Yoshida Y."/>
            <person name="Fujiwara M."/>
            <person name="Mori M."/>
            <person name="Tomita M."/>
            <person name="Arakawa K."/>
        </authorList>
    </citation>
    <scope>NUCLEOTIDE SEQUENCE [LARGE SCALE GENOMIC DNA]</scope>
</reference>
<dbReference type="Proteomes" id="UP000499080">
    <property type="component" value="Unassembled WGS sequence"/>
</dbReference>
<evidence type="ECO:0000313" key="3">
    <source>
        <dbReference type="Proteomes" id="UP000499080"/>
    </source>
</evidence>
<dbReference type="Gene3D" id="3.30.420.10">
    <property type="entry name" value="Ribonuclease H-like superfamily/Ribonuclease H"/>
    <property type="match status" value="1"/>
</dbReference>
<dbReference type="EMBL" id="BGPR01000031">
    <property type="protein sequence ID" value="GBL83117.1"/>
    <property type="molecule type" value="Genomic_DNA"/>
</dbReference>
<dbReference type="AlphaFoldDB" id="A0A4Y2AUB7"/>
<sequence length="254" mass="28785">MNETVKNILRNREVAMQTAQGLVFWPQQQGCAQIFCTGPLFWNLVANEILLESWEQGVHLQAFADDFVFVIREPTGTKLKFTAHEVLAVFKRWTDKHKISVSIEKSCNNIINEPIHTYTDGSKMDNRTGCAFCVRENNIYTIQWMAQLKLHNSVFQAELIALKEAYPWASQSNQTIKIWTDSESSLHSISYLKTNSPLAQDIQNTLINSPNIKLGWIKGRVGHAGNEATDLLAKKASLEGIPTQYPASRSYLKK</sequence>
<comment type="caution">
    <text evidence="2">The sequence shown here is derived from an EMBL/GenBank/DDBJ whole genome shotgun (WGS) entry which is preliminary data.</text>
</comment>
<dbReference type="Pfam" id="PF00075">
    <property type="entry name" value="RNase_H"/>
    <property type="match status" value="1"/>
</dbReference>
<keyword evidence="3" id="KW-1185">Reference proteome</keyword>
<dbReference type="SUPFAM" id="SSF53098">
    <property type="entry name" value="Ribonuclease H-like"/>
    <property type="match status" value="1"/>
</dbReference>
<dbReference type="InterPro" id="IPR002156">
    <property type="entry name" value="RNaseH_domain"/>
</dbReference>
<dbReference type="GO" id="GO:0004523">
    <property type="term" value="F:RNA-DNA hybrid ribonuclease activity"/>
    <property type="evidence" value="ECO:0007669"/>
    <property type="project" value="InterPro"/>
</dbReference>
<evidence type="ECO:0000313" key="2">
    <source>
        <dbReference type="EMBL" id="GBL83117.1"/>
    </source>
</evidence>
<dbReference type="CDD" id="cd09276">
    <property type="entry name" value="Rnase_HI_RT_non_LTR"/>
    <property type="match status" value="1"/>
</dbReference>
<organism evidence="2 3">
    <name type="scientific">Araneus ventricosus</name>
    <name type="common">Orbweaver spider</name>
    <name type="synonym">Epeira ventricosa</name>
    <dbReference type="NCBI Taxonomy" id="182803"/>
    <lineage>
        <taxon>Eukaryota</taxon>
        <taxon>Metazoa</taxon>
        <taxon>Ecdysozoa</taxon>
        <taxon>Arthropoda</taxon>
        <taxon>Chelicerata</taxon>
        <taxon>Arachnida</taxon>
        <taxon>Araneae</taxon>
        <taxon>Araneomorphae</taxon>
        <taxon>Entelegynae</taxon>
        <taxon>Araneoidea</taxon>
        <taxon>Araneidae</taxon>
        <taxon>Araneus</taxon>
    </lineage>
</organism>
<evidence type="ECO:0000259" key="1">
    <source>
        <dbReference type="PROSITE" id="PS50879"/>
    </source>
</evidence>
<name>A0A4Y2AUB7_ARAVE</name>
<proteinExistence type="predicted"/>
<dbReference type="PROSITE" id="PS50879">
    <property type="entry name" value="RNASE_H_1"/>
    <property type="match status" value="1"/>
</dbReference>
<protein>
    <recommendedName>
        <fullName evidence="1">RNase H type-1 domain-containing protein</fullName>
    </recommendedName>
</protein>
<gene>
    <name evidence="2" type="ORF">AVEN_165336_1</name>
</gene>